<dbReference type="InterPro" id="IPR052428">
    <property type="entry name" value="Autophagy_HostDef_Reg"/>
</dbReference>
<gene>
    <name evidence="1" type="ORF">Dsin_026785</name>
</gene>
<reference evidence="1" key="1">
    <citation type="journal article" date="2023" name="Plant J.">
        <title>Genome sequences and population genomics provide insights into the demographic history, inbreeding, and mutation load of two 'living fossil' tree species of Dipteronia.</title>
        <authorList>
            <person name="Feng Y."/>
            <person name="Comes H.P."/>
            <person name="Chen J."/>
            <person name="Zhu S."/>
            <person name="Lu R."/>
            <person name="Zhang X."/>
            <person name="Li P."/>
            <person name="Qiu J."/>
            <person name="Olsen K.M."/>
            <person name="Qiu Y."/>
        </authorList>
    </citation>
    <scope>NUCLEOTIDE SEQUENCE</scope>
    <source>
        <strain evidence="1">NBL</strain>
    </source>
</reference>
<comment type="caution">
    <text evidence="1">The sequence shown here is derived from an EMBL/GenBank/DDBJ whole genome shotgun (WGS) entry which is preliminary data.</text>
</comment>
<keyword evidence="2" id="KW-1185">Reference proteome</keyword>
<dbReference type="AlphaFoldDB" id="A0AAD9ZYJ0"/>
<dbReference type="PANTHER" id="PTHR45971:SF1">
    <property type="entry name" value="RUBICON, ISOFORM A"/>
    <property type="match status" value="1"/>
</dbReference>
<sequence length="207" mass="22407">MIASKSPPASADLFKDHPAVDKRENVEVNDFYDEVVYEMEEILLDYTESLGVRFSQGNQMLQSHLSLPLRDGGTTASTSGTDEAYPLTPLLLRIGGVEVVGAKQKKDEVERCKSCEAVFHKPCFRKISYCPCGATLGVDEAVNSTERVSLNANSGANRSLTLLGNRSGSGLSIGLFYGLFSKAKPEKAEHKDNDTVILMGSLPSTSL</sequence>
<name>A0AAD9ZYJ0_9ROSI</name>
<dbReference type="Proteomes" id="UP001281410">
    <property type="component" value="Unassembled WGS sequence"/>
</dbReference>
<protein>
    <submittedName>
        <fullName evidence="1">Uncharacterized protein</fullName>
    </submittedName>
</protein>
<evidence type="ECO:0000313" key="2">
    <source>
        <dbReference type="Proteomes" id="UP001281410"/>
    </source>
</evidence>
<dbReference type="EMBL" id="JANJYJ010000008">
    <property type="protein sequence ID" value="KAK3195475.1"/>
    <property type="molecule type" value="Genomic_DNA"/>
</dbReference>
<dbReference type="PANTHER" id="PTHR45971">
    <property type="entry name" value="PHOX (PX) DOMAIN-CONTAINING PROTEIN"/>
    <property type="match status" value="1"/>
</dbReference>
<dbReference type="GO" id="GO:1901981">
    <property type="term" value="F:phosphatidylinositol phosphate binding"/>
    <property type="evidence" value="ECO:0007669"/>
    <property type="project" value="TreeGrafter"/>
</dbReference>
<organism evidence="1 2">
    <name type="scientific">Dipteronia sinensis</name>
    <dbReference type="NCBI Taxonomy" id="43782"/>
    <lineage>
        <taxon>Eukaryota</taxon>
        <taxon>Viridiplantae</taxon>
        <taxon>Streptophyta</taxon>
        <taxon>Embryophyta</taxon>
        <taxon>Tracheophyta</taxon>
        <taxon>Spermatophyta</taxon>
        <taxon>Magnoliopsida</taxon>
        <taxon>eudicotyledons</taxon>
        <taxon>Gunneridae</taxon>
        <taxon>Pentapetalae</taxon>
        <taxon>rosids</taxon>
        <taxon>malvids</taxon>
        <taxon>Sapindales</taxon>
        <taxon>Sapindaceae</taxon>
        <taxon>Hippocastanoideae</taxon>
        <taxon>Acereae</taxon>
        <taxon>Dipteronia</taxon>
    </lineage>
</organism>
<proteinExistence type="predicted"/>
<evidence type="ECO:0000313" key="1">
    <source>
        <dbReference type="EMBL" id="KAK3195475.1"/>
    </source>
</evidence>
<accession>A0AAD9ZYJ0</accession>